<dbReference type="Gramene" id="OB08G19070.1">
    <property type="protein sequence ID" value="OB08G19070.1"/>
    <property type="gene ID" value="OB08G19070"/>
</dbReference>
<sequence length="101" mass="11671">MKRRGDIVPLFQNHEAKAKKNATSYFDPVVDEPCLTQEKFKTLGELPIKLVETNKLVLCFYELVCSFLKLVLILLVITASAERVFFFCIEPSKNQVEKQYL</sequence>
<keyword evidence="1" id="KW-1133">Transmembrane helix</keyword>
<reference evidence="2" key="2">
    <citation type="submission" date="2013-04" db="UniProtKB">
        <authorList>
            <consortium name="EnsemblPlants"/>
        </authorList>
    </citation>
    <scope>IDENTIFICATION</scope>
</reference>
<dbReference type="Proteomes" id="UP000006038">
    <property type="component" value="Chromosome 8"/>
</dbReference>
<reference evidence="2" key="1">
    <citation type="journal article" date="2013" name="Nat. Commun.">
        <title>Whole-genome sequencing of Oryza brachyantha reveals mechanisms underlying Oryza genome evolution.</title>
        <authorList>
            <person name="Chen J."/>
            <person name="Huang Q."/>
            <person name="Gao D."/>
            <person name="Wang J."/>
            <person name="Lang Y."/>
            <person name="Liu T."/>
            <person name="Li B."/>
            <person name="Bai Z."/>
            <person name="Luis Goicoechea J."/>
            <person name="Liang C."/>
            <person name="Chen C."/>
            <person name="Zhang W."/>
            <person name="Sun S."/>
            <person name="Liao Y."/>
            <person name="Zhang X."/>
            <person name="Yang L."/>
            <person name="Song C."/>
            <person name="Wang M."/>
            <person name="Shi J."/>
            <person name="Liu G."/>
            <person name="Liu J."/>
            <person name="Zhou H."/>
            <person name="Zhou W."/>
            <person name="Yu Q."/>
            <person name="An N."/>
            <person name="Chen Y."/>
            <person name="Cai Q."/>
            <person name="Wang B."/>
            <person name="Liu B."/>
            <person name="Min J."/>
            <person name="Huang Y."/>
            <person name="Wu H."/>
            <person name="Li Z."/>
            <person name="Zhang Y."/>
            <person name="Yin Y."/>
            <person name="Song W."/>
            <person name="Jiang J."/>
            <person name="Jackson S.A."/>
            <person name="Wing R.A."/>
            <person name="Wang J."/>
            <person name="Chen M."/>
        </authorList>
    </citation>
    <scope>NUCLEOTIDE SEQUENCE [LARGE SCALE GENOMIC DNA]</scope>
    <source>
        <strain evidence="2">cv. IRGC 101232</strain>
    </source>
</reference>
<protein>
    <submittedName>
        <fullName evidence="2">Uncharacterized protein</fullName>
    </submittedName>
</protein>
<organism evidence="2">
    <name type="scientific">Oryza brachyantha</name>
    <name type="common">malo sina</name>
    <dbReference type="NCBI Taxonomy" id="4533"/>
    <lineage>
        <taxon>Eukaryota</taxon>
        <taxon>Viridiplantae</taxon>
        <taxon>Streptophyta</taxon>
        <taxon>Embryophyta</taxon>
        <taxon>Tracheophyta</taxon>
        <taxon>Spermatophyta</taxon>
        <taxon>Magnoliopsida</taxon>
        <taxon>Liliopsida</taxon>
        <taxon>Poales</taxon>
        <taxon>Poaceae</taxon>
        <taxon>BOP clade</taxon>
        <taxon>Oryzoideae</taxon>
        <taxon>Oryzeae</taxon>
        <taxon>Oryzinae</taxon>
        <taxon>Oryza</taxon>
    </lineage>
</organism>
<dbReference type="EnsemblPlants" id="OB08G19070.1">
    <property type="protein sequence ID" value="OB08G19070.1"/>
    <property type="gene ID" value="OB08G19070"/>
</dbReference>
<keyword evidence="1" id="KW-0472">Membrane</keyword>
<dbReference type="HOGENOM" id="CLU_2296060_0_0_1"/>
<evidence type="ECO:0000313" key="3">
    <source>
        <dbReference type="Proteomes" id="UP000006038"/>
    </source>
</evidence>
<keyword evidence="3" id="KW-1185">Reference proteome</keyword>
<proteinExistence type="predicted"/>
<dbReference type="AlphaFoldDB" id="J3MS28"/>
<keyword evidence="1" id="KW-0812">Transmembrane</keyword>
<accession>J3MS28</accession>
<evidence type="ECO:0000256" key="1">
    <source>
        <dbReference type="SAM" id="Phobius"/>
    </source>
</evidence>
<feature type="transmembrane region" description="Helical" evidence="1">
    <location>
        <begin position="56"/>
        <end position="77"/>
    </location>
</feature>
<name>J3MS28_ORYBR</name>
<evidence type="ECO:0000313" key="2">
    <source>
        <dbReference type="EnsemblPlants" id="OB08G19070.1"/>
    </source>
</evidence>